<proteinExistence type="predicted"/>
<evidence type="ECO:0000313" key="4">
    <source>
        <dbReference type="Proteomes" id="UP000758603"/>
    </source>
</evidence>
<dbReference type="SUPFAM" id="SSF50685">
    <property type="entry name" value="Barwin-like endoglucanases"/>
    <property type="match status" value="1"/>
</dbReference>
<dbReference type="Gene3D" id="2.40.40.10">
    <property type="entry name" value="RlpA-like domain"/>
    <property type="match status" value="1"/>
</dbReference>
<dbReference type="PANTHER" id="PTHR31836:SF28">
    <property type="entry name" value="SRCR DOMAIN-CONTAINING PROTEIN-RELATED"/>
    <property type="match status" value="1"/>
</dbReference>
<dbReference type="AlphaFoldDB" id="A0A9P8RKP4"/>
<dbReference type="Proteomes" id="UP000758603">
    <property type="component" value="Unassembled WGS sequence"/>
</dbReference>
<dbReference type="EMBL" id="JAGPXC010000008">
    <property type="protein sequence ID" value="KAH6647831.1"/>
    <property type="molecule type" value="Genomic_DNA"/>
</dbReference>
<comment type="caution">
    <text evidence="3">The sequence shown here is derived from an EMBL/GenBank/DDBJ whole genome shotgun (WGS) entry which is preliminary data.</text>
</comment>
<feature type="chain" id="PRO_5040199851" evidence="2">
    <location>
        <begin position="16"/>
        <end position="113"/>
    </location>
</feature>
<dbReference type="PANTHER" id="PTHR31836">
    <property type="match status" value="1"/>
</dbReference>
<evidence type="ECO:0000256" key="1">
    <source>
        <dbReference type="ARBA" id="ARBA00022729"/>
    </source>
</evidence>
<protein>
    <submittedName>
        <fullName evidence="3">RlpA-like double-psi beta-barrel-protein domain-containing protein-containing protein</fullName>
    </submittedName>
</protein>
<name>A0A9P8RKP4_9PEZI</name>
<dbReference type="RefSeq" id="XP_045954343.1">
    <property type="nucleotide sequence ID" value="XM_046098502.1"/>
</dbReference>
<accession>A0A9P8RKP4</accession>
<organism evidence="3 4">
    <name type="scientific">Truncatella angustata</name>
    <dbReference type="NCBI Taxonomy" id="152316"/>
    <lineage>
        <taxon>Eukaryota</taxon>
        <taxon>Fungi</taxon>
        <taxon>Dikarya</taxon>
        <taxon>Ascomycota</taxon>
        <taxon>Pezizomycotina</taxon>
        <taxon>Sordariomycetes</taxon>
        <taxon>Xylariomycetidae</taxon>
        <taxon>Amphisphaeriales</taxon>
        <taxon>Sporocadaceae</taxon>
        <taxon>Truncatella</taxon>
    </lineage>
</organism>
<keyword evidence="1 2" id="KW-0732">Signal</keyword>
<dbReference type="CDD" id="cd22191">
    <property type="entry name" value="DPBB_RlpA_EXP_N-like"/>
    <property type="match status" value="1"/>
</dbReference>
<evidence type="ECO:0000313" key="3">
    <source>
        <dbReference type="EMBL" id="KAH6647831.1"/>
    </source>
</evidence>
<sequence length="113" mass="11943">MQLAATLILLSPALAFTGRMTHYDPGLGACGRTNGPNDRIVALGHSRFTAGNPNNDPLCGKNIKIHHNGVTVTAQAVDKCMSCGANDIDVSPAVFKFFAPLGTGVMQVEWEFA</sequence>
<dbReference type="InterPro" id="IPR051477">
    <property type="entry name" value="Expansin_CellWall"/>
</dbReference>
<keyword evidence="4" id="KW-1185">Reference proteome</keyword>
<dbReference type="OrthoDB" id="406505at2759"/>
<feature type="signal peptide" evidence="2">
    <location>
        <begin position="1"/>
        <end position="15"/>
    </location>
</feature>
<dbReference type="GeneID" id="70127394"/>
<dbReference type="InterPro" id="IPR036908">
    <property type="entry name" value="RlpA-like_sf"/>
</dbReference>
<reference evidence="3" key="1">
    <citation type="journal article" date="2021" name="Nat. Commun.">
        <title>Genetic determinants of endophytism in the Arabidopsis root mycobiome.</title>
        <authorList>
            <person name="Mesny F."/>
            <person name="Miyauchi S."/>
            <person name="Thiergart T."/>
            <person name="Pickel B."/>
            <person name="Atanasova L."/>
            <person name="Karlsson M."/>
            <person name="Huettel B."/>
            <person name="Barry K.W."/>
            <person name="Haridas S."/>
            <person name="Chen C."/>
            <person name="Bauer D."/>
            <person name="Andreopoulos W."/>
            <person name="Pangilinan J."/>
            <person name="LaButti K."/>
            <person name="Riley R."/>
            <person name="Lipzen A."/>
            <person name="Clum A."/>
            <person name="Drula E."/>
            <person name="Henrissat B."/>
            <person name="Kohler A."/>
            <person name="Grigoriev I.V."/>
            <person name="Martin F.M."/>
            <person name="Hacquard S."/>
        </authorList>
    </citation>
    <scope>NUCLEOTIDE SEQUENCE</scope>
    <source>
        <strain evidence="3">MPI-SDFR-AT-0073</strain>
    </source>
</reference>
<gene>
    <name evidence="3" type="ORF">BKA67DRAFT_523766</name>
</gene>
<evidence type="ECO:0000256" key="2">
    <source>
        <dbReference type="SAM" id="SignalP"/>
    </source>
</evidence>